<dbReference type="Gene3D" id="3.30.360.10">
    <property type="entry name" value="Dihydrodipicolinate Reductase, domain 2"/>
    <property type="match status" value="1"/>
</dbReference>
<accession>A0A179D131</accession>
<dbReference type="InterPro" id="IPR020831">
    <property type="entry name" value="GlycerAld/Erythrose_P_DH"/>
</dbReference>
<dbReference type="Proteomes" id="UP000078390">
    <property type="component" value="Unassembled WGS sequence"/>
</dbReference>
<keyword evidence="4" id="KW-1185">Reference proteome</keyword>
<dbReference type="AlphaFoldDB" id="A0A179D131"/>
<dbReference type="SUPFAM" id="SSF55347">
    <property type="entry name" value="Glyceraldehyde-3-phosphate dehydrogenase-like, C-terminal domain"/>
    <property type="match status" value="1"/>
</dbReference>
<keyword evidence="1 3" id="KW-0560">Oxidoreductase</keyword>
<dbReference type="Pfam" id="PF02800">
    <property type="entry name" value="Gp_dh_C"/>
    <property type="match status" value="1"/>
</dbReference>
<sequence>MVIPEMKRVGFMAESVRIPTTTGSLIVLVVNIQDESLENRITRETINEIYRQAAEGPYKPYLVFTLEQNVSTDIIGYPRAAAIIEGAETHTRTALARVDLSKACKGITPEEVKVTASPWPRSSLPGRILRIVPVISTPAIPSTSFSAGGFFLSSTKMTP</sequence>
<dbReference type="InterPro" id="IPR020829">
    <property type="entry name" value="GlycerAld_3-P_DH_cat"/>
</dbReference>
<evidence type="ECO:0000259" key="2">
    <source>
        <dbReference type="Pfam" id="PF02800"/>
    </source>
</evidence>
<dbReference type="EC" id="1.2.1.12" evidence="3"/>
<dbReference type="EMBL" id="LWLG01000040">
    <property type="protein sequence ID" value="OAQ19764.1"/>
    <property type="molecule type" value="Genomic_DNA"/>
</dbReference>
<organism evidence="3 4">
    <name type="scientific">Thermosulfurimonas dismutans</name>
    <dbReference type="NCBI Taxonomy" id="999894"/>
    <lineage>
        <taxon>Bacteria</taxon>
        <taxon>Pseudomonadati</taxon>
        <taxon>Thermodesulfobacteriota</taxon>
        <taxon>Thermodesulfobacteria</taxon>
        <taxon>Thermodesulfobacteriales</taxon>
        <taxon>Thermodesulfobacteriaceae</taxon>
        <taxon>Thermosulfurimonas</taxon>
    </lineage>
</organism>
<dbReference type="GO" id="GO:0004365">
    <property type="term" value="F:glyceraldehyde-3-phosphate dehydrogenase (NAD+) (phosphorylating) activity"/>
    <property type="evidence" value="ECO:0007669"/>
    <property type="project" value="UniProtKB-EC"/>
</dbReference>
<proteinExistence type="predicted"/>
<evidence type="ECO:0000256" key="1">
    <source>
        <dbReference type="ARBA" id="ARBA00023002"/>
    </source>
</evidence>
<protein>
    <submittedName>
        <fullName evidence="3">NAD-dependent glyceraldehyde-3-phosphate dehydrogenase</fullName>
        <ecNumber evidence="3">1.2.1.12</ecNumber>
    </submittedName>
</protein>
<dbReference type="PANTHER" id="PTHR43148">
    <property type="entry name" value="GLYCERALDEHYDE-3-PHOSPHATE DEHYDROGENASE 2"/>
    <property type="match status" value="1"/>
</dbReference>
<feature type="domain" description="Glyceraldehyde 3-phosphate dehydrogenase catalytic" evidence="2">
    <location>
        <begin position="2"/>
        <end position="91"/>
    </location>
</feature>
<dbReference type="STRING" id="999894.TDIS_2143"/>
<name>A0A179D131_9BACT</name>
<comment type="caution">
    <text evidence="3">The sequence shown here is derived from an EMBL/GenBank/DDBJ whole genome shotgun (WGS) entry which is preliminary data.</text>
</comment>
<evidence type="ECO:0000313" key="3">
    <source>
        <dbReference type="EMBL" id="OAQ19764.1"/>
    </source>
</evidence>
<evidence type="ECO:0000313" key="4">
    <source>
        <dbReference type="Proteomes" id="UP000078390"/>
    </source>
</evidence>
<dbReference type="PATRIC" id="fig|999894.6.peg.2160"/>
<reference evidence="3 4" key="1">
    <citation type="submission" date="2016-04" db="EMBL/GenBank/DDBJ databases">
        <title>Genome analysis of Thermosulfurimonas dismutans, the first thermophilic sulfur-disproportionating bacterium of the phylum Thermodesulfobacteria.</title>
        <authorList>
            <person name="Mardanov A.V."/>
            <person name="Beletsky A.V."/>
            <person name="Kadnikov V.V."/>
            <person name="Slobodkin A.I."/>
            <person name="Ravin N.V."/>
        </authorList>
    </citation>
    <scope>NUCLEOTIDE SEQUENCE [LARGE SCALE GENOMIC DNA]</scope>
    <source>
        <strain evidence="3 4">S95</strain>
    </source>
</reference>
<gene>
    <name evidence="3" type="ORF">TDIS_2143</name>
</gene>